<dbReference type="Gene3D" id="3.30.465.10">
    <property type="match status" value="1"/>
</dbReference>
<keyword evidence="2" id="KW-0285">Flavoprotein</keyword>
<dbReference type="SUPFAM" id="SSF55103">
    <property type="entry name" value="FAD-linked oxidases, C-terminal domain"/>
    <property type="match status" value="1"/>
</dbReference>
<comment type="caution">
    <text evidence="6">The sequence shown here is derived from an EMBL/GenBank/DDBJ whole genome shotgun (WGS) entry which is preliminary data.</text>
</comment>
<keyword evidence="4" id="KW-0560">Oxidoreductase</keyword>
<dbReference type="PANTHER" id="PTHR42934">
    <property type="entry name" value="GLYCOLATE OXIDASE SUBUNIT GLCD"/>
    <property type="match status" value="1"/>
</dbReference>
<dbReference type="EMBL" id="JBHYTS010000023">
    <property type="protein sequence ID" value="MFE1752145.1"/>
    <property type="molecule type" value="Genomic_DNA"/>
</dbReference>
<name>A0ABW6H689_9ACTN</name>
<dbReference type="SUPFAM" id="SSF56176">
    <property type="entry name" value="FAD-binding/transporter-associated domain-like"/>
    <property type="match status" value="1"/>
</dbReference>
<feature type="domain" description="FAD-binding PCMH-type" evidence="5">
    <location>
        <begin position="41"/>
        <end position="219"/>
    </location>
</feature>
<evidence type="ECO:0000256" key="4">
    <source>
        <dbReference type="ARBA" id="ARBA00023002"/>
    </source>
</evidence>
<evidence type="ECO:0000313" key="6">
    <source>
        <dbReference type="EMBL" id="MFE1752145.1"/>
    </source>
</evidence>
<dbReference type="InterPro" id="IPR016166">
    <property type="entry name" value="FAD-bd_PCMH"/>
</dbReference>
<keyword evidence="3" id="KW-0274">FAD</keyword>
<dbReference type="PROSITE" id="PS51387">
    <property type="entry name" value="FAD_PCMH"/>
    <property type="match status" value="1"/>
</dbReference>
<dbReference type="Gene3D" id="3.30.70.2740">
    <property type="match status" value="1"/>
</dbReference>
<dbReference type="Pfam" id="PF02913">
    <property type="entry name" value="FAD-oxidase_C"/>
    <property type="match status" value="1"/>
</dbReference>
<dbReference type="InterPro" id="IPR016169">
    <property type="entry name" value="FAD-bd_PCMH_sub2"/>
</dbReference>
<sequence length="471" mass="48018">MADALLVDAGALLAGAVGARHVLSGPAIAEEYGGDESLAVARRAPAYVVRPASAAEVAEVLRIAGERRIPVTARGAGTGMSGACVPAPGGIVVSFERMNRVLEVDAVNHVAVVQPGVSLEALDRAAAPAGLCYPVRLGEPSASVGGTIATNAGGMHAVRHGVTRHHVLGLEAVLASGAIVRGGGKYVKTSAGYDLTQLLVGSEGTLALVTEATLRLRPRAGHSATVLAAFGSEEDVFRAVPPLAGGGPEPVALEYVDLLAMAAITADGPEGAAGLGVPEDVRLAALGHLLVVLEDRSASRLEEDVETVAGRLLELGALDVFVLPAGAARKLAEARERAFWTAKAAGADDVVDAVVPRGALPALLAAARAAAEDTGSLVTGCGHAGDGNVHLSVFQPDPVRRDEVLRRLFRAAGEHGGAVSGEHGVGRAKKPYFLELEDPAKVELMRGIKLAFDPHGILNPGVLLDSGRSPQ</sequence>
<comment type="cofactor">
    <cofactor evidence="1">
        <name>FAD</name>
        <dbReference type="ChEBI" id="CHEBI:57692"/>
    </cofactor>
</comment>
<evidence type="ECO:0000313" key="7">
    <source>
        <dbReference type="Proteomes" id="UP001599756"/>
    </source>
</evidence>
<keyword evidence="7" id="KW-1185">Reference proteome</keyword>
<gene>
    <name evidence="6" type="ORF">ACFW88_16675</name>
</gene>
<dbReference type="Gene3D" id="1.10.45.10">
    <property type="entry name" value="Vanillyl-alcohol Oxidase, Chain A, domain 4"/>
    <property type="match status" value="1"/>
</dbReference>
<dbReference type="InterPro" id="IPR016171">
    <property type="entry name" value="Vanillyl_alc_oxidase_C-sub2"/>
</dbReference>
<dbReference type="InterPro" id="IPR036318">
    <property type="entry name" value="FAD-bd_PCMH-like_sf"/>
</dbReference>
<dbReference type="RefSeq" id="WP_381841373.1">
    <property type="nucleotide sequence ID" value="NZ_JBHYTS010000023.1"/>
</dbReference>
<dbReference type="InterPro" id="IPR016164">
    <property type="entry name" value="FAD-linked_Oxase-like_C"/>
</dbReference>
<evidence type="ECO:0000256" key="1">
    <source>
        <dbReference type="ARBA" id="ARBA00001974"/>
    </source>
</evidence>
<evidence type="ECO:0000256" key="3">
    <source>
        <dbReference type="ARBA" id="ARBA00022827"/>
    </source>
</evidence>
<protein>
    <submittedName>
        <fullName evidence="6">FAD-binding oxidoreductase</fullName>
    </submittedName>
</protein>
<accession>A0ABW6H689</accession>
<dbReference type="Pfam" id="PF01565">
    <property type="entry name" value="FAD_binding_4"/>
    <property type="match status" value="1"/>
</dbReference>
<reference evidence="6 7" key="1">
    <citation type="submission" date="2024-09" db="EMBL/GenBank/DDBJ databases">
        <title>The Natural Products Discovery Center: Release of the First 8490 Sequenced Strains for Exploring Actinobacteria Biosynthetic Diversity.</title>
        <authorList>
            <person name="Kalkreuter E."/>
            <person name="Kautsar S.A."/>
            <person name="Yang D."/>
            <person name="Bader C.D."/>
            <person name="Teijaro C.N."/>
            <person name="Fluegel L."/>
            <person name="Davis C.M."/>
            <person name="Simpson J.R."/>
            <person name="Lauterbach L."/>
            <person name="Steele A.D."/>
            <person name="Gui C."/>
            <person name="Meng S."/>
            <person name="Li G."/>
            <person name="Viehrig K."/>
            <person name="Ye F."/>
            <person name="Su P."/>
            <person name="Kiefer A.F."/>
            <person name="Nichols A."/>
            <person name="Cepeda A.J."/>
            <person name="Yan W."/>
            <person name="Fan B."/>
            <person name="Jiang Y."/>
            <person name="Adhikari A."/>
            <person name="Zheng C.-J."/>
            <person name="Schuster L."/>
            <person name="Cowan T.M."/>
            <person name="Smanski M.J."/>
            <person name="Chevrette M.G."/>
            <person name="De Carvalho L.P.S."/>
            <person name="Shen B."/>
        </authorList>
    </citation>
    <scope>NUCLEOTIDE SEQUENCE [LARGE SCALE GENOMIC DNA]</scope>
    <source>
        <strain evidence="6 7">NPDC059500</strain>
    </source>
</reference>
<evidence type="ECO:0000256" key="2">
    <source>
        <dbReference type="ARBA" id="ARBA00022630"/>
    </source>
</evidence>
<organism evidence="6 7">
    <name type="scientific">Streptomyces anandii</name>
    <dbReference type="NCBI Taxonomy" id="285454"/>
    <lineage>
        <taxon>Bacteria</taxon>
        <taxon>Bacillati</taxon>
        <taxon>Actinomycetota</taxon>
        <taxon>Actinomycetes</taxon>
        <taxon>Kitasatosporales</taxon>
        <taxon>Streptomycetaceae</taxon>
        <taxon>Streptomyces</taxon>
    </lineage>
</organism>
<dbReference type="InterPro" id="IPR004113">
    <property type="entry name" value="FAD-bd_oxidored_4_C"/>
</dbReference>
<proteinExistence type="predicted"/>
<evidence type="ECO:0000259" key="5">
    <source>
        <dbReference type="PROSITE" id="PS51387"/>
    </source>
</evidence>
<dbReference type="InterPro" id="IPR051914">
    <property type="entry name" value="FAD-linked_OxidoTrans_Type4"/>
</dbReference>
<dbReference type="Proteomes" id="UP001599756">
    <property type="component" value="Unassembled WGS sequence"/>
</dbReference>
<dbReference type="PANTHER" id="PTHR42934:SF2">
    <property type="entry name" value="GLYCOLATE OXIDASE SUBUNIT GLCD"/>
    <property type="match status" value="1"/>
</dbReference>
<dbReference type="InterPro" id="IPR006094">
    <property type="entry name" value="Oxid_FAD_bind_N"/>
</dbReference>